<reference evidence="3 4" key="1">
    <citation type="submission" date="2015-03" db="EMBL/GenBank/DDBJ databases">
        <authorList>
            <person name="Lepp D."/>
            <person name="Hassan Y.I."/>
            <person name="Li X.-Z."/>
            <person name="Zhou T."/>
        </authorList>
    </citation>
    <scope>NUCLEOTIDE SEQUENCE [LARGE SCALE GENOMIC DNA]</scope>
    <source>
        <strain evidence="3 4">Cr7-05</strain>
    </source>
</reference>
<feature type="transmembrane region" description="Helical" evidence="2">
    <location>
        <begin position="37"/>
        <end position="56"/>
    </location>
</feature>
<feature type="non-terminal residue" evidence="3">
    <location>
        <position position="1"/>
    </location>
</feature>
<gene>
    <name evidence="3" type="ORF">WH91_20415</name>
</gene>
<organism evidence="3 4">
    <name type="scientific">Devosia psychrophila</name>
    <dbReference type="NCBI Taxonomy" id="728005"/>
    <lineage>
        <taxon>Bacteria</taxon>
        <taxon>Pseudomonadati</taxon>
        <taxon>Pseudomonadota</taxon>
        <taxon>Alphaproteobacteria</taxon>
        <taxon>Hyphomicrobiales</taxon>
        <taxon>Devosiaceae</taxon>
        <taxon>Devosia</taxon>
    </lineage>
</organism>
<feature type="region of interest" description="Disordered" evidence="1">
    <location>
        <begin position="65"/>
        <end position="85"/>
    </location>
</feature>
<proteinExistence type="predicted"/>
<accession>A0ABR5DTD5</accession>
<evidence type="ECO:0000313" key="3">
    <source>
        <dbReference type="EMBL" id="KKC31270.1"/>
    </source>
</evidence>
<dbReference type="RefSeq" id="WP_046172846.1">
    <property type="nucleotide sequence ID" value="NZ_LAPV01000195.1"/>
</dbReference>
<keyword evidence="2" id="KW-0812">Transmembrane</keyword>
<evidence type="ECO:0000256" key="1">
    <source>
        <dbReference type="SAM" id="MobiDB-lite"/>
    </source>
</evidence>
<dbReference type="EMBL" id="LAPV01000195">
    <property type="protein sequence ID" value="KKC31270.1"/>
    <property type="molecule type" value="Genomic_DNA"/>
</dbReference>
<protein>
    <recommendedName>
        <fullName evidence="5">Cu+-exporting ATPase</fullName>
    </recommendedName>
</protein>
<evidence type="ECO:0000313" key="4">
    <source>
        <dbReference type="Proteomes" id="UP000033519"/>
    </source>
</evidence>
<name>A0ABR5DTD5_9HYPH</name>
<feature type="compositionally biased region" description="Low complexity" evidence="1">
    <location>
        <begin position="75"/>
        <end position="85"/>
    </location>
</feature>
<evidence type="ECO:0000256" key="2">
    <source>
        <dbReference type="SAM" id="Phobius"/>
    </source>
</evidence>
<feature type="transmembrane region" description="Helical" evidence="2">
    <location>
        <begin position="12"/>
        <end position="31"/>
    </location>
</feature>
<comment type="caution">
    <text evidence="3">The sequence shown here is derived from an EMBL/GenBank/DDBJ whole genome shotgun (WGS) entry which is preliminary data.</text>
</comment>
<evidence type="ECO:0008006" key="5">
    <source>
        <dbReference type="Google" id="ProtNLM"/>
    </source>
</evidence>
<keyword evidence="2" id="KW-1133">Transmembrane helix</keyword>
<keyword evidence="2" id="KW-0472">Membrane</keyword>
<keyword evidence="4" id="KW-1185">Reference proteome</keyword>
<sequence length="85" mass="8635">AKRDKWTQNLGGAVGYNSIAFPIAAAGFYPFLLSPQIAALAMSGSSALVAINALLLKRTKLEGIRPSNASSDQGAAGERTAAASA</sequence>
<dbReference type="Proteomes" id="UP000033519">
    <property type="component" value="Unassembled WGS sequence"/>
</dbReference>